<dbReference type="Pfam" id="PF00459">
    <property type="entry name" value="Inositol_P"/>
    <property type="match status" value="1"/>
</dbReference>
<feature type="binding site" evidence="2">
    <location>
        <position position="341"/>
    </location>
    <ligand>
        <name>Mg(2+)</name>
        <dbReference type="ChEBI" id="CHEBI:18420"/>
        <label>1</label>
    </ligand>
</feature>
<dbReference type="Gene3D" id="3.40.190.80">
    <property type="match status" value="1"/>
</dbReference>
<protein>
    <recommendedName>
        <fullName evidence="5">ADP-ribosylglycohydrolase</fullName>
    </recommendedName>
</protein>
<comment type="cofactor">
    <cofactor evidence="2">
        <name>Mg(2+)</name>
        <dbReference type="ChEBI" id="CHEBI:18420"/>
    </cofactor>
    <text evidence="2">Binds 2 magnesium ions per subunit.</text>
</comment>
<dbReference type="InterPro" id="IPR000760">
    <property type="entry name" value="Inositol_monophosphatase-like"/>
</dbReference>
<keyword evidence="4" id="KW-1185">Reference proteome</keyword>
<gene>
    <name evidence="3" type="ORF">CCS01_25745</name>
</gene>
<evidence type="ECO:0000313" key="3">
    <source>
        <dbReference type="EMBL" id="PPQ27988.1"/>
    </source>
</evidence>
<dbReference type="InterPro" id="IPR036705">
    <property type="entry name" value="Ribosyl_crysJ1_sf"/>
</dbReference>
<feature type="binding site" evidence="2">
    <location>
        <position position="543"/>
    </location>
    <ligand>
        <name>Mg(2+)</name>
        <dbReference type="ChEBI" id="CHEBI:18420"/>
        <label>1</label>
    </ligand>
</feature>
<dbReference type="Gene3D" id="1.10.4080.10">
    <property type="entry name" value="ADP-ribosylation/Crystallin J1"/>
    <property type="match status" value="1"/>
</dbReference>
<feature type="binding site" evidence="1">
    <location>
        <position position="66"/>
    </location>
    <ligand>
        <name>Mg(2+)</name>
        <dbReference type="ChEBI" id="CHEBI:18420"/>
        <label>1</label>
        <note>catalytic</note>
    </ligand>
</feature>
<dbReference type="GO" id="GO:0046872">
    <property type="term" value="F:metal ion binding"/>
    <property type="evidence" value="ECO:0007669"/>
    <property type="project" value="UniProtKB-KW"/>
</dbReference>
<dbReference type="SUPFAM" id="SSF101478">
    <property type="entry name" value="ADP-ribosylglycohydrolase"/>
    <property type="match status" value="1"/>
</dbReference>
<keyword evidence="1" id="KW-0479">Metal-binding</keyword>
<reference evidence="3 4" key="1">
    <citation type="journal article" date="2018" name="Arch. Microbiol.">
        <title>New insights into the metabolic potential of the phototrophic purple bacterium Rhodopila globiformis DSM 161(T) from its draft genome sequence and evidence for a vanadium-dependent nitrogenase.</title>
        <authorList>
            <person name="Imhoff J.F."/>
            <person name="Rahn T."/>
            <person name="Kunzel S."/>
            <person name="Neulinger S.C."/>
        </authorList>
    </citation>
    <scope>NUCLEOTIDE SEQUENCE [LARGE SCALE GENOMIC DNA]</scope>
    <source>
        <strain evidence="3 4">DSM 161</strain>
    </source>
</reference>
<feature type="binding site" evidence="2">
    <location>
        <position position="546"/>
    </location>
    <ligand>
        <name>Mg(2+)</name>
        <dbReference type="ChEBI" id="CHEBI:18420"/>
        <label>1</label>
    </ligand>
</feature>
<dbReference type="Proteomes" id="UP000239724">
    <property type="component" value="Unassembled WGS sequence"/>
</dbReference>
<evidence type="ECO:0000256" key="1">
    <source>
        <dbReference type="PIRSR" id="PIRSR600760-2"/>
    </source>
</evidence>
<comment type="caution">
    <text evidence="3">The sequence shown here is derived from an EMBL/GenBank/DDBJ whole genome shotgun (WGS) entry which is preliminary data.</text>
</comment>
<sequence length="610" mass="63601">MPSTLLPILPAVIDLVTQAGLRLAAEFSRPDGPRAAGRETAPIDSEIELFLRQHLTTLFPARFVGEEEGVLAAEANGYCWVVDPHDGTRAFLEGRRGSAVSVAMLREGIPVLGVVFAPSSPDRGPDLIAWAEGGGITRNGVAVDIDLSRRTLTAQDVVFLHHGAAQRPVWNATACAPARFMPMPSIAYRLARVAVGDGIATQTLRPVSAHDIAAGHALLIAAGGVLLAEDGTPVTYGTHGESRPSACFGGAPAAVAALRARNWRGSTEPRREPRVSLAWPRPAEDHRLDRALGCLLGMVIGDSLGSQVEFQDARTIRANYPDGVRDLDESPVWRTLAGQPTDDSELGLALARSLVRAGGYDPENAATAYGDWYASGPFDIGGTTALAFGAAAGARTRKADAARRAASPDSQANGSLMRIAPIGVWAASPEEAAAAADADSALSHPHPVCRAACAAFTAAISAALAGADRPGMMATALRVAQQAGEEAAPVVRVLQEAASGVGPAEFQRQMGWVLIALQNAFHHLAAGTALGPALVETVGRGGDTDTNAAIAGALLGAADGRASFPVRWLLPVLTCRPDPALHGKRPRPEAYWPDDLLDLAEALLGRSAQR</sequence>
<dbReference type="PANTHER" id="PTHR16222:SF35">
    <property type="entry name" value="ADP-RIBOSYLGLYCOHYDROLASE"/>
    <property type="match status" value="1"/>
</dbReference>
<feature type="binding site" evidence="2">
    <location>
        <position position="342"/>
    </location>
    <ligand>
        <name>Mg(2+)</name>
        <dbReference type="ChEBI" id="CHEBI:18420"/>
        <label>1</label>
    </ligand>
</feature>
<feature type="binding site" evidence="1">
    <location>
        <position position="83"/>
    </location>
    <ligand>
        <name>Mg(2+)</name>
        <dbReference type="ChEBI" id="CHEBI:18420"/>
        <label>1</label>
        <note>catalytic</note>
    </ligand>
</feature>
<dbReference type="InterPro" id="IPR005502">
    <property type="entry name" value="Ribosyl_crysJ1"/>
</dbReference>
<dbReference type="SUPFAM" id="SSF56655">
    <property type="entry name" value="Carbohydrate phosphatase"/>
    <property type="match status" value="1"/>
</dbReference>
<feature type="binding site" evidence="1">
    <location>
        <position position="86"/>
    </location>
    <ligand>
        <name>Mg(2+)</name>
        <dbReference type="ChEBI" id="CHEBI:18420"/>
        <label>1</label>
        <note>catalytic</note>
    </ligand>
</feature>
<name>A0A2S6N065_RHOGL</name>
<evidence type="ECO:0000313" key="4">
    <source>
        <dbReference type="Proteomes" id="UP000239724"/>
    </source>
</evidence>
<dbReference type="EMBL" id="NHRY01000251">
    <property type="protein sequence ID" value="PPQ27988.1"/>
    <property type="molecule type" value="Genomic_DNA"/>
</dbReference>
<feature type="binding site" evidence="1">
    <location>
        <position position="211"/>
    </location>
    <ligand>
        <name>Mg(2+)</name>
        <dbReference type="ChEBI" id="CHEBI:18420"/>
        <label>1</label>
        <note>catalytic</note>
    </ligand>
</feature>
<feature type="binding site" evidence="2">
    <location>
        <position position="343"/>
    </location>
    <ligand>
        <name>Mg(2+)</name>
        <dbReference type="ChEBI" id="CHEBI:18420"/>
        <label>1</label>
    </ligand>
</feature>
<keyword evidence="1" id="KW-0460">Magnesium</keyword>
<dbReference type="PANTHER" id="PTHR16222">
    <property type="entry name" value="ADP-RIBOSYLGLYCOHYDROLASE"/>
    <property type="match status" value="1"/>
</dbReference>
<organism evidence="3 4">
    <name type="scientific">Rhodopila globiformis</name>
    <name type="common">Rhodopseudomonas globiformis</name>
    <dbReference type="NCBI Taxonomy" id="1071"/>
    <lineage>
        <taxon>Bacteria</taxon>
        <taxon>Pseudomonadati</taxon>
        <taxon>Pseudomonadota</taxon>
        <taxon>Alphaproteobacteria</taxon>
        <taxon>Acetobacterales</taxon>
        <taxon>Acetobacteraceae</taxon>
        <taxon>Rhodopila</taxon>
    </lineage>
</organism>
<evidence type="ECO:0000256" key="2">
    <source>
        <dbReference type="PIRSR" id="PIRSR605502-1"/>
    </source>
</evidence>
<dbReference type="Gene3D" id="3.30.540.10">
    <property type="entry name" value="Fructose-1,6-Bisphosphatase, subunit A, domain 1"/>
    <property type="match status" value="1"/>
</dbReference>
<dbReference type="InterPro" id="IPR050792">
    <property type="entry name" value="ADP-ribosylglycohydrolase"/>
</dbReference>
<dbReference type="OrthoDB" id="9806482at2"/>
<dbReference type="AlphaFoldDB" id="A0A2S6N065"/>
<feature type="binding site" evidence="2">
    <location>
        <position position="545"/>
    </location>
    <ligand>
        <name>Mg(2+)</name>
        <dbReference type="ChEBI" id="CHEBI:18420"/>
        <label>1</label>
    </ligand>
</feature>
<accession>A0A2S6N065</accession>
<dbReference type="Pfam" id="PF03747">
    <property type="entry name" value="ADP_ribosyl_GH"/>
    <property type="match status" value="1"/>
</dbReference>
<proteinExistence type="predicted"/>
<evidence type="ECO:0008006" key="5">
    <source>
        <dbReference type="Google" id="ProtNLM"/>
    </source>
</evidence>
<dbReference type="RefSeq" id="WP_104521700.1">
    <property type="nucleotide sequence ID" value="NZ_NHRY01000251.1"/>
</dbReference>